<keyword evidence="1" id="KW-1133">Transmembrane helix</keyword>
<dbReference type="AlphaFoldDB" id="A0A317UPF5"/>
<feature type="transmembrane region" description="Helical" evidence="1">
    <location>
        <begin position="117"/>
        <end position="137"/>
    </location>
</feature>
<keyword evidence="4" id="KW-1185">Reference proteome</keyword>
<dbReference type="VEuPathDB" id="FungiDB:BO83DRAFT_403376"/>
<feature type="transmembrane region" description="Helical" evidence="1">
    <location>
        <begin position="143"/>
        <end position="162"/>
    </location>
</feature>
<dbReference type="GeneID" id="37055573"/>
<feature type="domain" description="DUF6594" evidence="2">
    <location>
        <begin position="70"/>
        <end position="181"/>
    </location>
</feature>
<gene>
    <name evidence="3" type="ORF">BO83DRAFT_403376</name>
</gene>
<dbReference type="EMBL" id="MSFU01000039">
    <property type="protein sequence ID" value="PWY63038.1"/>
    <property type="molecule type" value="Genomic_DNA"/>
</dbReference>
<dbReference type="Pfam" id="PF20237">
    <property type="entry name" value="DUF6594"/>
    <property type="match status" value="1"/>
</dbReference>
<dbReference type="OrthoDB" id="4510873at2759"/>
<dbReference type="InterPro" id="IPR046529">
    <property type="entry name" value="DUF6594"/>
</dbReference>
<protein>
    <recommendedName>
        <fullName evidence="2">DUF6594 domain-containing protein</fullName>
    </recommendedName>
</protein>
<reference evidence="3" key="1">
    <citation type="submission" date="2016-12" db="EMBL/GenBank/DDBJ databases">
        <title>The genomes of Aspergillus section Nigri reveals drivers in fungal speciation.</title>
        <authorList>
            <consortium name="DOE Joint Genome Institute"/>
            <person name="Vesth T.C."/>
            <person name="Nybo J."/>
            <person name="Theobald S."/>
            <person name="Brandl J."/>
            <person name="Frisvad J.C."/>
            <person name="Nielsen K.F."/>
            <person name="Lyhne E.K."/>
            <person name="Kogle M.E."/>
            <person name="Kuo A."/>
            <person name="Riley R."/>
            <person name="Clum A."/>
            <person name="Nolan M."/>
            <person name="Lipzen A."/>
            <person name="Salamov A."/>
            <person name="Henrissat B."/>
            <person name="Wiebenga A."/>
            <person name="De vries R.P."/>
            <person name="Grigoriev I.V."/>
            <person name="Mortensen U.H."/>
            <person name="Andersen M.R."/>
            <person name="Baker S.E."/>
        </authorList>
    </citation>
    <scope>NUCLEOTIDE SEQUENCE</scope>
    <source>
        <strain evidence="3">CBS 122712</strain>
    </source>
</reference>
<evidence type="ECO:0000256" key="1">
    <source>
        <dbReference type="SAM" id="Phobius"/>
    </source>
</evidence>
<accession>A0A317UPF5</accession>
<keyword evidence="1" id="KW-0472">Membrane</keyword>
<comment type="caution">
    <text evidence="3">The sequence shown here is derived from an EMBL/GenBank/DDBJ whole genome shotgun (WGS) entry which is preliminary data.</text>
</comment>
<evidence type="ECO:0000313" key="4">
    <source>
        <dbReference type="Proteomes" id="UP000246171"/>
    </source>
</evidence>
<evidence type="ECO:0000313" key="3">
    <source>
        <dbReference type="EMBL" id="PWY63038.1"/>
    </source>
</evidence>
<dbReference type="Proteomes" id="UP000246171">
    <property type="component" value="Unassembled WGS sequence"/>
</dbReference>
<keyword evidence="1" id="KW-0812">Transmembrane</keyword>
<organism evidence="3 4">
    <name type="scientific">Aspergillus eucalypticola (strain CBS 122712 / IBT 29274)</name>
    <dbReference type="NCBI Taxonomy" id="1448314"/>
    <lineage>
        <taxon>Eukaryota</taxon>
        <taxon>Fungi</taxon>
        <taxon>Dikarya</taxon>
        <taxon>Ascomycota</taxon>
        <taxon>Pezizomycotina</taxon>
        <taxon>Eurotiomycetes</taxon>
        <taxon>Eurotiomycetidae</taxon>
        <taxon>Eurotiales</taxon>
        <taxon>Aspergillaceae</taxon>
        <taxon>Aspergillus</taxon>
        <taxon>Aspergillus subgen. Circumdati</taxon>
    </lineage>
</organism>
<sequence>MHTVRPLVDKIHCPILIYDSANAIRDYAFFSGLQNVTGSYAEEKRRDLTHAFPEIANLPGDLFNSAYCRLPNQSLLPRDPLRDWLKARLPRRLTYTKREQFLRPEEVSQFIDKLARFMVAFSGGLSLIVPMLIMRIQENLTKSLVTVCVAVVLFAAIISLVLRANNTETVMATAAYAAVLVVFVGTSG</sequence>
<proteinExistence type="predicted"/>
<dbReference type="RefSeq" id="XP_025382797.1">
    <property type="nucleotide sequence ID" value="XM_025533611.1"/>
</dbReference>
<feature type="transmembrane region" description="Helical" evidence="1">
    <location>
        <begin position="169"/>
        <end position="186"/>
    </location>
</feature>
<evidence type="ECO:0000259" key="2">
    <source>
        <dbReference type="Pfam" id="PF20237"/>
    </source>
</evidence>
<name>A0A317UPF5_ASPEC</name>